<dbReference type="PROSITE" id="PS50005">
    <property type="entry name" value="TPR"/>
    <property type="match status" value="1"/>
</dbReference>
<evidence type="ECO:0000256" key="2">
    <source>
        <dbReference type="SAM" id="Coils"/>
    </source>
</evidence>
<comment type="caution">
    <text evidence="3">The sequence shown here is derived from an EMBL/GenBank/DDBJ whole genome shotgun (WGS) entry which is preliminary data.</text>
</comment>
<keyword evidence="1" id="KW-0802">TPR repeat</keyword>
<dbReference type="EMBL" id="BDSP01000132">
    <property type="protein sequence ID" value="GAX18829.1"/>
    <property type="molecule type" value="Genomic_DNA"/>
</dbReference>
<keyword evidence="4" id="KW-1185">Reference proteome</keyword>
<dbReference type="OrthoDB" id="56114at2759"/>
<dbReference type="Gene3D" id="1.25.40.10">
    <property type="entry name" value="Tetratricopeptide repeat domain"/>
    <property type="match status" value="2"/>
</dbReference>
<dbReference type="AlphaFoldDB" id="A0A1Z5JY43"/>
<dbReference type="SUPFAM" id="SSF48452">
    <property type="entry name" value="TPR-like"/>
    <property type="match status" value="2"/>
</dbReference>
<evidence type="ECO:0000313" key="4">
    <source>
        <dbReference type="Proteomes" id="UP000198406"/>
    </source>
</evidence>
<protein>
    <submittedName>
        <fullName evidence="3">Uncharacterized protein</fullName>
    </submittedName>
</protein>
<name>A0A1Z5JY43_FISSO</name>
<dbReference type="InterPro" id="IPR019734">
    <property type="entry name" value="TPR_rpt"/>
</dbReference>
<evidence type="ECO:0000313" key="3">
    <source>
        <dbReference type="EMBL" id="GAX18829.1"/>
    </source>
</evidence>
<dbReference type="InterPro" id="IPR011990">
    <property type="entry name" value="TPR-like_helical_dom_sf"/>
</dbReference>
<proteinExistence type="predicted"/>
<dbReference type="InParanoid" id="A0A1Z5JY43"/>
<evidence type="ECO:0000256" key="1">
    <source>
        <dbReference type="PROSITE-ProRule" id="PRU00339"/>
    </source>
</evidence>
<keyword evidence="2" id="KW-0175">Coiled coil</keyword>
<feature type="repeat" description="TPR" evidence="1">
    <location>
        <begin position="215"/>
        <end position="248"/>
    </location>
</feature>
<dbReference type="SMART" id="SM00028">
    <property type="entry name" value="TPR"/>
    <property type="match status" value="4"/>
</dbReference>
<organism evidence="3 4">
    <name type="scientific">Fistulifera solaris</name>
    <name type="common">Oleaginous diatom</name>
    <dbReference type="NCBI Taxonomy" id="1519565"/>
    <lineage>
        <taxon>Eukaryota</taxon>
        <taxon>Sar</taxon>
        <taxon>Stramenopiles</taxon>
        <taxon>Ochrophyta</taxon>
        <taxon>Bacillariophyta</taxon>
        <taxon>Bacillariophyceae</taxon>
        <taxon>Bacillariophycidae</taxon>
        <taxon>Naviculales</taxon>
        <taxon>Naviculaceae</taxon>
        <taxon>Fistulifera</taxon>
    </lineage>
</organism>
<dbReference type="Proteomes" id="UP000198406">
    <property type="component" value="Unassembled WGS sequence"/>
</dbReference>
<accession>A0A1Z5JY43</accession>
<gene>
    <name evidence="3" type="ORF">FisN_26Hu130</name>
</gene>
<sequence length="405" mass="46549">MRQIAQQQRQQKEQELQSIISQPSSLSNVEKAERYIEVAMLYQHEKEDIKSLHKAVEAFRQAITLFEATDKNAVNYDGRIAAVYDQLGETYYSMAEVENDVQWVYRMYGVWLLAEQQLRWAMQAEPDDLGIRSEGLVQYIDPAMQKLLATSPMTEELQQIQDYRMDAWRQAATVALLLEREEDALQAVERELEFCREKDTKGKLSTKDTWMYDYAQCLKVQGELYLRSDQYDKAAQSFQQARDVFQRVFAELPDVAAIIRQRKIEDFQSDVEVASDLRMEIEEHQKALDEYNDLLQKAKDPATFSASFENDRGYSVGDLHAALGPMYLSTKALSLAEKHLRQAVGCFSDDATEDSQRKLAVAHLYLSMALDQQGECPESAEHRMLACQLSAKLAAEDESRTDEKL</sequence>
<reference evidence="3 4" key="1">
    <citation type="journal article" date="2015" name="Plant Cell">
        <title>Oil accumulation by the oleaginous diatom Fistulifera solaris as revealed by the genome and transcriptome.</title>
        <authorList>
            <person name="Tanaka T."/>
            <person name="Maeda Y."/>
            <person name="Veluchamy A."/>
            <person name="Tanaka M."/>
            <person name="Abida H."/>
            <person name="Marechal E."/>
            <person name="Bowler C."/>
            <person name="Muto M."/>
            <person name="Sunaga Y."/>
            <person name="Tanaka M."/>
            <person name="Yoshino T."/>
            <person name="Taniguchi T."/>
            <person name="Fukuda Y."/>
            <person name="Nemoto M."/>
            <person name="Matsumoto M."/>
            <person name="Wong P.S."/>
            <person name="Aburatani S."/>
            <person name="Fujibuchi W."/>
        </authorList>
    </citation>
    <scope>NUCLEOTIDE SEQUENCE [LARGE SCALE GENOMIC DNA]</scope>
    <source>
        <strain evidence="3 4">JPCC DA0580</strain>
    </source>
</reference>
<feature type="coiled-coil region" evidence="2">
    <location>
        <begin position="171"/>
        <end position="198"/>
    </location>
</feature>